<name>A0A8X8WW69_SALSN</name>
<organism evidence="1">
    <name type="scientific">Salvia splendens</name>
    <name type="common">Scarlet sage</name>
    <dbReference type="NCBI Taxonomy" id="180675"/>
    <lineage>
        <taxon>Eukaryota</taxon>
        <taxon>Viridiplantae</taxon>
        <taxon>Streptophyta</taxon>
        <taxon>Embryophyta</taxon>
        <taxon>Tracheophyta</taxon>
        <taxon>Spermatophyta</taxon>
        <taxon>Magnoliopsida</taxon>
        <taxon>eudicotyledons</taxon>
        <taxon>Gunneridae</taxon>
        <taxon>Pentapetalae</taxon>
        <taxon>asterids</taxon>
        <taxon>lamiids</taxon>
        <taxon>Lamiales</taxon>
        <taxon>Lamiaceae</taxon>
        <taxon>Nepetoideae</taxon>
        <taxon>Mentheae</taxon>
        <taxon>Salviinae</taxon>
        <taxon>Salvia</taxon>
        <taxon>Salvia subgen. Calosphace</taxon>
        <taxon>core Calosphace</taxon>
    </lineage>
</organism>
<gene>
    <name evidence="1" type="ORF">SASPL_137961</name>
</gene>
<protein>
    <submittedName>
        <fullName evidence="1">Uncharacterized protein</fullName>
    </submittedName>
</protein>
<dbReference type="Proteomes" id="UP000298416">
    <property type="component" value="Unassembled WGS sequence"/>
</dbReference>
<dbReference type="AlphaFoldDB" id="A0A8X8WW69"/>
<sequence>MFSWQLRMMMSSKRMISRATKARYEAEEMAALVAVGAREDANEEGEGWRRGLDFGGRDGGVFEAGNGEEHEDYDRRYGKCVVD</sequence>
<evidence type="ECO:0000313" key="2">
    <source>
        <dbReference type="Proteomes" id="UP000298416"/>
    </source>
</evidence>
<reference evidence="1" key="2">
    <citation type="submission" date="2020-08" db="EMBL/GenBank/DDBJ databases">
        <title>Plant Genome Project.</title>
        <authorList>
            <person name="Zhang R.-G."/>
        </authorList>
    </citation>
    <scope>NUCLEOTIDE SEQUENCE</scope>
    <source>
        <strain evidence="1">Huo1</strain>
        <tissue evidence="1">Leaf</tissue>
    </source>
</reference>
<proteinExistence type="predicted"/>
<reference evidence="1" key="1">
    <citation type="submission" date="2018-01" db="EMBL/GenBank/DDBJ databases">
        <authorList>
            <person name="Mao J.F."/>
        </authorList>
    </citation>
    <scope>NUCLEOTIDE SEQUENCE</scope>
    <source>
        <strain evidence="1">Huo1</strain>
        <tissue evidence="1">Leaf</tissue>
    </source>
</reference>
<evidence type="ECO:0000313" key="1">
    <source>
        <dbReference type="EMBL" id="KAG6401116.1"/>
    </source>
</evidence>
<keyword evidence="2" id="KW-1185">Reference proteome</keyword>
<comment type="caution">
    <text evidence="1">The sequence shown here is derived from an EMBL/GenBank/DDBJ whole genome shotgun (WGS) entry which is preliminary data.</text>
</comment>
<dbReference type="EMBL" id="PNBA02000014">
    <property type="protein sequence ID" value="KAG6401116.1"/>
    <property type="molecule type" value="Genomic_DNA"/>
</dbReference>
<accession>A0A8X8WW69</accession>